<dbReference type="Gene3D" id="3.40.50.1820">
    <property type="entry name" value="alpha/beta hydrolase"/>
    <property type="match status" value="1"/>
</dbReference>
<dbReference type="Pfam" id="PF00668">
    <property type="entry name" value="Condensation"/>
    <property type="match status" value="2"/>
</dbReference>
<dbReference type="InterPro" id="IPR000873">
    <property type="entry name" value="AMP-dep_synth/lig_dom"/>
</dbReference>
<comment type="caution">
    <text evidence="5">The sequence shown here is derived from an EMBL/GenBank/DDBJ whole genome shotgun (WGS) entry which is preliminary data.</text>
</comment>
<dbReference type="InterPro" id="IPR020802">
    <property type="entry name" value="TesA-like"/>
</dbReference>
<dbReference type="FunFam" id="2.30.38.10:FF:000001">
    <property type="entry name" value="Non-ribosomal peptide synthetase PvdI"/>
    <property type="match status" value="1"/>
</dbReference>
<dbReference type="FunFam" id="3.30.300.30:FF:000010">
    <property type="entry name" value="Enterobactin synthetase component F"/>
    <property type="match status" value="2"/>
</dbReference>
<dbReference type="FunFam" id="3.40.50.12780:FF:000012">
    <property type="entry name" value="Non-ribosomal peptide synthetase"/>
    <property type="match status" value="1"/>
</dbReference>
<dbReference type="InterPro" id="IPR009081">
    <property type="entry name" value="PP-bd_ACP"/>
</dbReference>
<proteinExistence type="predicted"/>
<dbReference type="NCBIfam" id="NF003417">
    <property type="entry name" value="PRK04813.1"/>
    <property type="match status" value="2"/>
</dbReference>
<dbReference type="SUPFAM" id="SSF47336">
    <property type="entry name" value="ACP-like"/>
    <property type="match status" value="2"/>
</dbReference>
<dbReference type="InterPro" id="IPR001031">
    <property type="entry name" value="Thioesterase"/>
</dbReference>
<dbReference type="SMART" id="SM00824">
    <property type="entry name" value="PKS_TE"/>
    <property type="match status" value="1"/>
</dbReference>
<dbReference type="PROSITE" id="PS00012">
    <property type="entry name" value="PHOSPHOPANTETHEINE"/>
    <property type="match status" value="2"/>
</dbReference>
<dbReference type="Gene3D" id="3.30.300.30">
    <property type="match status" value="2"/>
</dbReference>
<dbReference type="FunFam" id="2.30.38.10:FF:000002">
    <property type="entry name" value="Enterobactin synthase component F"/>
    <property type="match status" value="1"/>
</dbReference>
<evidence type="ECO:0000259" key="4">
    <source>
        <dbReference type="PROSITE" id="PS50075"/>
    </source>
</evidence>
<dbReference type="SMART" id="SM00823">
    <property type="entry name" value="PKS_PP"/>
    <property type="match status" value="2"/>
</dbReference>
<dbReference type="SUPFAM" id="SSF52777">
    <property type="entry name" value="CoA-dependent acyltransferases"/>
    <property type="match status" value="4"/>
</dbReference>
<dbReference type="InterPro" id="IPR025110">
    <property type="entry name" value="AMP-bd_C"/>
</dbReference>
<dbReference type="InterPro" id="IPR029058">
    <property type="entry name" value="AB_hydrolase_fold"/>
</dbReference>
<keyword evidence="3" id="KW-0597">Phosphoprotein</keyword>
<gene>
    <name evidence="5" type="ORF">HB980_11565</name>
</gene>
<dbReference type="FunFam" id="3.40.50.980:FF:000001">
    <property type="entry name" value="Non-ribosomal peptide synthetase"/>
    <property type="match status" value="2"/>
</dbReference>
<evidence type="ECO:0000313" key="6">
    <source>
        <dbReference type="Proteomes" id="UP000698240"/>
    </source>
</evidence>
<name>A0AA90XUH3_9GAMM</name>
<keyword evidence="2" id="KW-0596">Phosphopantetheine</keyword>
<dbReference type="GO" id="GO:0005829">
    <property type="term" value="C:cytosol"/>
    <property type="evidence" value="ECO:0007669"/>
    <property type="project" value="TreeGrafter"/>
</dbReference>
<sequence>MSEDSTPIFADAAIVELPLVAAQPGIWFADQLSQQKTLYTVAHYIELAGSLDRMLFSRAVSQGLSEADTLHARFFHGVDGPMQRIPLQCKATDIPKLVWLDLSSRADGRQAALALMQDDIDADLLADGDDPLYRHWVIRVPDEQGKPVWLWYQRYHHLVIDGFSFTAITRRIAEIYTALQQDKPIGESPFTPFSDVVSEYLAYAGSETEQRDKQFWLQHTADLPAAISLSAINSPIRTEQAASRVLRQRIDIDSALFSCLTQQGAEQRLTAADMAMALLMTYFARMSGERRLSVGCPFMRRLGSAALSATGPVVNVLPLQVNLQPEMNLLDVARAVASELKRVRKYQRYEADQLRRDLGMVGSQRSLYGPVLNFKLFDFALNLGEITGITHTLASGPVDDLEIDLYLENGELTLEILANAERYDHANLQAHGERISYLLQQLATQAAMPIGNLILTPTQELQSIDCWAKGPQFSLPAGVVSVLDIFQQQVSAQPDAIAVRCGDQSLTYHQLSARVAQLGRALIARGIGAEDVIAIGLPRTVDSLVAILGVLSSGAAYMPLDLDYPMDRLALMCEDATPRILLAHQSTESVLSPLNAMGEMPIVCLDDVHFQRECAAYAIQPISNIERRQPMLGDHLAYMIYTSGSTGRPKGVMSTHGGLVNLLVAHRTYLYGPAMAAFKQQNTRRMRAGHTASFSFDSSWEPLFWMMMGCEMVIFDEEMRRDAYALVQLMDQAPIDTMDITPSFFTQMIDSGLLELGRHRPAFIMIGGEAATPRLWDLLKQHPELNVVNFYGPSEYTIDTLGANTTVSPQPVVGRPVANTEVYLLDSQLAKVPVGSVGELYIAGLGLARGYLNRPDLTAARFVANPFRHGEVMYRSGDLMRWTAQGQLDFVGRIDHQIKVRGFRVELGEVENALVALPEVSSAVVIAQAIGATHRLIGYCSVPDAQLRDSEDLNARLMRQLAATLPDYMVPALLMVLDEMPLTVNGKIDRQALPAPQHRQQSSRLEQSAYLEQLTPQETLLCTNIASLLRLDCIGAEDDFFQLGGDSILAMALGSALRRAGYRLTPREIFALRTPARMAQALQPLIEKGTEPTLAMPTAHILPEKLWQAASEKYGPIADILPVLPLQQGLLFHAQLGQEANNYNAISRFDLQGELDIERLRDALESLLQRYPQLGAIFDSELHPESLQILPQIHGNARRWPWRQHDLSALTPHQQMAETQRLEREGLARDLMRDTAGTLQPLLVATLIRYSSERHSLVIIAHHLVGDGWSSAILLHDLLHLYGNSEKSGNSETYDKSAKLPPLSVSYGDLIRRMTARDLRQERTVWQQALQGATPTILYPESNAAGPVSEWVIELDSKLESALTALQRREGITLNTLLQGVWATLLGVLSGRDDVVFGSPVSGRFSEIEGIEQHVGLFSNTLPVRVKLQPQLPLLTQLAALQQQQIQLLEHDGLGLGEIQRLAGANTLFDTLLVVENYPENNQLHQQSFNGLRCDALNNRGYTHYPLTLLVLPGERLHLQLEYRDAVTDPQQIAQRLVMLLEHLVWQPELPLSALDLLTHDEKNLIASANDTAIALPKLTLCDLMNQQTQSTPQAVALLDIDETLTYQQVNQRVNALAAILRQQGVQSGDRVAVALPRSVNLSLALMAILAAGAAYLPLDTGYPADRLAYMIGDAKPRVIITVSSLAERFIGQAPLLQLDQQDLLVTATLPEVVIAPESPAYLIYTSGSTGRPKGVVISHGAIVNRLLWMQNEYPLGGDDVVLQKTPCSFDVSVWEFFWPMITGARLVMAPPEAHRDPDALRTLIEDYGVTTAHFVPSMLAAFVSAMTAQNKPCQSLRRVFCSGEALSRELSVLYQDIFSAPLHNLYGPTEAAVDVTYQPAYGDALAQVVGNSVPIGKPVWNTQLRILDSMLRQVPVGVAGDLYLCGVQLAQGYYDRPDLTASRFVADPYDHGQRMYLTGDIARWLPDGAVEYLGRSDFQLKIRGQRIELGEIESALLAQPQVQQAVVHARTLVGVEGALAGADSRQLVGYIVPTNGAENSDMELLRQQLSEQLPAHMVPAVIVSLNAFPLSANGKLDRKALPAPVNQAGHGGRAPHAGLESVIAGLFANLLGVESVNADDDFFALGGHSLLAMRLAADLRRELQQPVAVGQVMVASTVATLAAALSQPSSEMSAGKAGFSEVLPLRSGHGHPLFCLHPASGFAWQFSLLPRYLPGNWPVLGIQSPRPDGAIATCQDMDSLCGHHLATLRQVQPQGPYHLMGYSLGGTVAQAMAVKLRAQGEEVAFLGLLDTYPPETQDWNAPIEAEALEEVERERALFMAAAGDEQEEKREMFAQIQANYDDAVGLLSGAKTPVYEGETTLFVATQTLPDGESPEEIWRPYAKQLQTYSLDCSHITMMSPETLKVLGPILQRVFKGIRSLS</sequence>
<dbReference type="RefSeq" id="WP_167311381.1">
    <property type="nucleotide sequence ID" value="NZ_CP110790.1"/>
</dbReference>
<evidence type="ECO:0000256" key="2">
    <source>
        <dbReference type="ARBA" id="ARBA00022450"/>
    </source>
</evidence>
<dbReference type="Proteomes" id="UP000698240">
    <property type="component" value="Unassembled WGS sequence"/>
</dbReference>
<dbReference type="InterPro" id="IPR006162">
    <property type="entry name" value="Ppantetheine_attach_site"/>
</dbReference>
<dbReference type="NCBIfam" id="TIGR01733">
    <property type="entry name" value="AA-adenyl-dom"/>
    <property type="match status" value="2"/>
</dbReference>
<dbReference type="PROSITE" id="PS00455">
    <property type="entry name" value="AMP_BINDING"/>
    <property type="match status" value="2"/>
</dbReference>
<dbReference type="PANTHER" id="PTHR45527:SF1">
    <property type="entry name" value="FATTY ACID SYNTHASE"/>
    <property type="match status" value="1"/>
</dbReference>
<dbReference type="CDD" id="cd17646">
    <property type="entry name" value="A_NRPS_AB3403-like"/>
    <property type="match status" value="1"/>
</dbReference>
<dbReference type="InterPro" id="IPR045851">
    <property type="entry name" value="AMP-bd_C_sf"/>
</dbReference>
<reference evidence="5" key="1">
    <citation type="submission" date="2020-03" db="EMBL/GenBank/DDBJ databases">
        <authorList>
            <person name="Kislichkina A."/>
            <person name="Dentovskaya S."/>
            <person name="Shaikhutdinov R."/>
            <person name="Ivanov S."/>
            <person name="Sizova A."/>
            <person name="Solomentsev V."/>
            <person name="Bogun A."/>
        </authorList>
    </citation>
    <scope>NUCLEOTIDE SEQUENCE</scope>
    <source>
        <strain evidence="5">SCPM-O-B-8025</strain>
    </source>
</reference>
<feature type="domain" description="Carrier" evidence="4">
    <location>
        <begin position="1012"/>
        <end position="1086"/>
    </location>
</feature>
<dbReference type="GO" id="GO:0043041">
    <property type="term" value="P:amino acid activation for nonribosomal peptide biosynthetic process"/>
    <property type="evidence" value="ECO:0007669"/>
    <property type="project" value="TreeGrafter"/>
</dbReference>
<dbReference type="FunFam" id="3.40.50.980:FF:000002">
    <property type="entry name" value="Enterobactin synthetase component F"/>
    <property type="match status" value="1"/>
</dbReference>
<dbReference type="PROSITE" id="PS50075">
    <property type="entry name" value="CARRIER"/>
    <property type="match status" value="2"/>
</dbReference>
<evidence type="ECO:0000313" key="5">
    <source>
        <dbReference type="EMBL" id="NIL27178.1"/>
    </source>
</evidence>
<dbReference type="Gene3D" id="2.30.38.10">
    <property type="entry name" value="Luciferase, Domain 3"/>
    <property type="match status" value="2"/>
</dbReference>
<organism evidence="5 6">
    <name type="scientific">Yersinia massiliensis</name>
    <dbReference type="NCBI Taxonomy" id="419257"/>
    <lineage>
        <taxon>Bacteria</taxon>
        <taxon>Pseudomonadati</taxon>
        <taxon>Pseudomonadota</taxon>
        <taxon>Gammaproteobacteria</taxon>
        <taxon>Enterobacterales</taxon>
        <taxon>Yersiniaceae</taxon>
        <taxon>Yersinia</taxon>
    </lineage>
</organism>
<dbReference type="SUPFAM" id="SSF56801">
    <property type="entry name" value="Acetyl-CoA synthetase-like"/>
    <property type="match status" value="2"/>
</dbReference>
<dbReference type="GO" id="GO:0031177">
    <property type="term" value="F:phosphopantetheine binding"/>
    <property type="evidence" value="ECO:0007669"/>
    <property type="project" value="InterPro"/>
</dbReference>
<dbReference type="Gene3D" id="3.30.559.30">
    <property type="entry name" value="Nonribosomal peptide synthetase, condensation domain"/>
    <property type="match status" value="2"/>
</dbReference>
<dbReference type="InterPro" id="IPR036736">
    <property type="entry name" value="ACP-like_sf"/>
</dbReference>
<protein>
    <submittedName>
        <fullName evidence="5">Amino acid adenylation domain-containing protein</fullName>
    </submittedName>
</protein>
<dbReference type="GO" id="GO:0009366">
    <property type="term" value="C:enterobactin synthetase complex"/>
    <property type="evidence" value="ECO:0007669"/>
    <property type="project" value="TreeGrafter"/>
</dbReference>
<dbReference type="Pfam" id="PF13193">
    <property type="entry name" value="AMP-binding_C"/>
    <property type="match status" value="2"/>
</dbReference>
<dbReference type="Gene3D" id="1.10.1200.10">
    <property type="entry name" value="ACP-like"/>
    <property type="match status" value="1"/>
</dbReference>
<dbReference type="InterPro" id="IPR010071">
    <property type="entry name" value="AA_adenyl_dom"/>
</dbReference>
<dbReference type="InterPro" id="IPR020845">
    <property type="entry name" value="AMP-binding_CS"/>
</dbReference>
<dbReference type="CDD" id="cd05930">
    <property type="entry name" value="A_NRPS"/>
    <property type="match status" value="1"/>
</dbReference>
<dbReference type="Pfam" id="PF00550">
    <property type="entry name" value="PP-binding"/>
    <property type="match status" value="2"/>
</dbReference>
<dbReference type="Pfam" id="PF00975">
    <property type="entry name" value="Thioesterase"/>
    <property type="match status" value="1"/>
</dbReference>
<dbReference type="Pfam" id="PF00501">
    <property type="entry name" value="AMP-binding"/>
    <property type="match status" value="2"/>
</dbReference>
<accession>A0AA90XUH3</accession>
<evidence type="ECO:0000256" key="1">
    <source>
        <dbReference type="ARBA" id="ARBA00001957"/>
    </source>
</evidence>
<dbReference type="InterPro" id="IPR001242">
    <property type="entry name" value="Condensation_dom"/>
</dbReference>
<dbReference type="GO" id="GO:0047527">
    <property type="term" value="F:2,3-dihydroxybenzoate-serine ligase activity"/>
    <property type="evidence" value="ECO:0007669"/>
    <property type="project" value="TreeGrafter"/>
</dbReference>
<dbReference type="Gene3D" id="3.30.559.10">
    <property type="entry name" value="Chloramphenicol acetyltransferase-like domain"/>
    <property type="match status" value="2"/>
</dbReference>
<feature type="domain" description="Carrier" evidence="4">
    <location>
        <begin position="2095"/>
        <end position="2170"/>
    </location>
</feature>
<dbReference type="Gene3D" id="3.40.50.980">
    <property type="match status" value="4"/>
</dbReference>
<dbReference type="SUPFAM" id="SSF53474">
    <property type="entry name" value="alpha/beta-Hydrolases"/>
    <property type="match status" value="1"/>
</dbReference>
<evidence type="ECO:0000256" key="3">
    <source>
        <dbReference type="ARBA" id="ARBA00022553"/>
    </source>
</evidence>
<dbReference type="PANTHER" id="PTHR45527">
    <property type="entry name" value="NONRIBOSOMAL PEPTIDE SYNTHETASE"/>
    <property type="match status" value="1"/>
</dbReference>
<comment type="cofactor">
    <cofactor evidence="1">
        <name>pantetheine 4'-phosphate</name>
        <dbReference type="ChEBI" id="CHEBI:47942"/>
    </cofactor>
</comment>
<dbReference type="InterPro" id="IPR020806">
    <property type="entry name" value="PKS_PP-bd"/>
</dbReference>
<dbReference type="InterPro" id="IPR023213">
    <property type="entry name" value="CAT-like_dom_sf"/>
</dbReference>
<dbReference type="GO" id="GO:0009239">
    <property type="term" value="P:enterobactin biosynthetic process"/>
    <property type="evidence" value="ECO:0007669"/>
    <property type="project" value="TreeGrafter"/>
</dbReference>
<dbReference type="EMBL" id="JAASAN010000004">
    <property type="protein sequence ID" value="NIL27178.1"/>
    <property type="molecule type" value="Genomic_DNA"/>
</dbReference>